<feature type="compositionally biased region" description="Basic and acidic residues" evidence="5">
    <location>
        <begin position="260"/>
        <end position="269"/>
    </location>
</feature>
<dbReference type="PANTHER" id="PTHR12911:SF8">
    <property type="entry name" value="KLAROID PROTEIN-RELATED"/>
    <property type="match status" value="1"/>
</dbReference>
<dbReference type="InterPro" id="IPR012919">
    <property type="entry name" value="SUN_dom"/>
</dbReference>
<evidence type="ECO:0000313" key="7">
    <source>
        <dbReference type="EMBL" id="KZZ95090.1"/>
    </source>
</evidence>
<evidence type="ECO:0000256" key="1">
    <source>
        <dbReference type="ARBA" id="ARBA00004370"/>
    </source>
</evidence>
<keyword evidence="3" id="KW-1133">Transmembrane helix</keyword>
<feature type="compositionally biased region" description="Polar residues" evidence="5">
    <location>
        <begin position="89"/>
        <end position="132"/>
    </location>
</feature>
<dbReference type="InterPro" id="IPR045119">
    <property type="entry name" value="SUN1-5"/>
</dbReference>
<dbReference type="EMBL" id="AZGZ01000005">
    <property type="protein sequence ID" value="KZZ95090.1"/>
    <property type="molecule type" value="Genomic_DNA"/>
</dbReference>
<sequence>MPGRISTPNGPTPNPQRTMSMSPSPDPFMPSRNASAKQRYKRLDRSTEAANGYYTRSRQRKNSSSGDSNDNNDDDDYENSSSGDVLQARINNARPSRYQSPISTRSQTRLNSNHAQSPMMTRSRSRSGSITPRQKVPFRHSPDPKRLAALDEFSGNEDDEENIPEDDDEGYESPTKRMSDYSDDSTVSWLIERQLKGTIDASLVQDPEQQPKRTREKTPVIFGDDTRASDGVIANGRMSPSSRHNNVSVMENISTLKPISEKEEEKVGEPKPATQKSADTVVPEARAEATKISNKDTSFLKDDHNKSISQRFVNPKILITIISIICLSAPAIIFHETLRLIPAYVCSRLQLPPLQHLPPTYVPNPNSSHYFDALNRLSSEVDRRISHVTRDLHFLRTEWSQKLPILRELTEAFHQIPDAVLDPLATPKVNFLSPNMGAKIDRDMTSPTRQVSSSNPFVRAYRFLTSKTHSNGPEAVLEAWNDVGDCWCSPMSHNGMQITIELSKAIVPEEIIVEHIPPSATLDHDSVPKDLELWVQYIFQDADAAAGSLSGSLISYNDRIANGAKIREDKEQQAPQSLDSAAEMVYSTLRSSFPNDTPSEYANDPLLGPTFFKIARWRRASCESCSSCL</sequence>
<feature type="domain" description="SUN" evidence="6">
    <location>
        <begin position="437"/>
        <end position="629"/>
    </location>
</feature>
<feature type="compositionally biased region" description="Acidic residues" evidence="5">
    <location>
        <begin position="154"/>
        <end position="171"/>
    </location>
</feature>
<feature type="compositionally biased region" description="Basic and acidic residues" evidence="5">
    <location>
        <begin position="140"/>
        <end position="149"/>
    </location>
</feature>
<evidence type="ECO:0000256" key="2">
    <source>
        <dbReference type="ARBA" id="ARBA00022692"/>
    </source>
</evidence>
<evidence type="ECO:0000256" key="4">
    <source>
        <dbReference type="ARBA" id="ARBA00023136"/>
    </source>
</evidence>
<name>A0A166P8S7_9EURO</name>
<evidence type="ECO:0000259" key="6">
    <source>
        <dbReference type="PROSITE" id="PS51469"/>
    </source>
</evidence>
<dbReference type="GO" id="GO:0043495">
    <property type="term" value="F:protein-membrane adaptor activity"/>
    <property type="evidence" value="ECO:0007669"/>
    <property type="project" value="TreeGrafter"/>
</dbReference>
<comment type="caution">
    <text evidence="7">The sequence shown here is derived from an EMBL/GenBank/DDBJ whole genome shotgun (WGS) entry which is preliminary data.</text>
</comment>
<dbReference type="Proteomes" id="UP000242877">
    <property type="component" value="Unassembled WGS sequence"/>
</dbReference>
<protein>
    <submittedName>
        <fullName evidence="7">Sad1/UNC-lik</fullName>
    </submittedName>
</protein>
<dbReference type="VEuPathDB" id="FungiDB:AAP_01578"/>
<dbReference type="Gene3D" id="2.60.120.260">
    <property type="entry name" value="Galactose-binding domain-like"/>
    <property type="match status" value="1"/>
</dbReference>
<keyword evidence="4" id="KW-0472">Membrane</keyword>
<dbReference type="OrthoDB" id="342281at2759"/>
<accession>A0A166P8S7</accession>
<feature type="region of interest" description="Disordered" evidence="5">
    <location>
        <begin position="1"/>
        <end position="185"/>
    </location>
</feature>
<comment type="subcellular location">
    <subcellularLocation>
        <location evidence="1">Membrane</location>
    </subcellularLocation>
</comment>
<evidence type="ECO:0000256" key="3">
    <source>
        <dbReference type="ARBA" id="ARBA00022989"/>
    </source>
</evidence>
<reference evidence="7 8" key="1">
    <citation type="journal article" date="2016" name="Genome Biol. Evol.">
        <title>Divergent and convergent evolution of fungal pathogenicity.</title>
        <authorList>
            <person name="Shang Y."/>
            <person name="Xiao G."/>
            <person name="Zheng P."/>
            <person name="Cen K."/>
            <person name="Zhan S."/>
            <person name="Wang C."/>
        </authorList>
    </citation>
    <scope>NUCLEOTIDE SEQUENCE [LARGE SCALE GENOMIC DNA]</scope>
    <source>
        <strain evidence="7 8">ARSEF 7405</strain>
    </source>
</reference>
<organism evidence="7 8">
    <name type="scientific">Ascosphaera apis ARSEF 7405</name>
    <dbReference type="NCBI Taxonomy" id="392613"/>
    <lineage>
        <taxon>Eukaryota</taxon>
        <taxon>Fungi</taxon>
        <taxon>Dikarya</taxon>
        <taxon>Ascomycota</taxon>
        <taxon>Pezizomycotina</taxon>
        <taxon>Eurotiomycetes</taxon>
        <taxon>Eurotiomycetidae</taxon>
        <taxon>Onygenales</taxon>
        <taxon>Ascosphaeraceae</taxon>
        <taxon>Ascosphaera</taxon>
    </lineage>
</organism>
<keyword evidence="8" id="KW-1185">Reference proteome</keyword>
<proteinExistence type="predicted"/>
<dbReference type="Pfam" id="PF07738">
    <property type="entry name" value="Sad1_UNC"/>
    <property type="match status" value="1"/>
</dbReference>
<dbReference type="AlphaFoldDB" id="A0A166P8S7"/>
<gene>
    <name evidence="7" type="ORF">AAP_01578</name>
</gene>
<keyword evidence="2" id="KW-0812">Transmembrane</keyword>
<evidence type="ECO:0000313" key="8">
    <source>
        <dbReference type="Proteomes" id="UP000242877"/>
    </source>
</evidence>
<feature type="region of interest" description="Disordered" evidence="5">
    <location>
        <begin position="260"/>
        <end position="290"/>
    </location>
</feature>
<dbReference type="PROSITE" id="PS51469">
    <property type="entry name" value="SUN"/>
    <property type="match status" value="1"/>
</dbReference>
<feature type="region of interest" description="Disordered" evidence="5">
    <location>
        <begin position="222"/>
        <end position="244"/>
    </location>
</feature>
<dbReference type="GO" id="GO:0034993">
    <property type="term" value="C:meiotic nuclear membrane microtubule tethering complex"/>
    <property type="evidence" value="ECO:0007669"/>
    <property type="project" value="TreeGrafter"/>
</dbReference>
<dbReference type="PANTHER" id="PTHR12911">
    <property type="entry name" value="SAD1/UNC-84-LIKE PROTEIN-RELATED"/>
    <property type="match status" value="1"/>
</dbReference>
<evidence type="ECO:0000256" key="5">
    <source>
        <dbReference type="SAM" id="MobiDB-lite"/>
    </source>
</evidence>